<evidence type="ECO:0000256" key="2">
    <source>
        <dbReference type="SAM" id="Phobius"/>
    </source>
</evidence>
<dbReference type="Pfam" id="PF16729">
    <property type="entry name" value="DUF5067"/>
    <property type="match status" value="1"/>
</dbReference>
<keyword evidence="2" id="KW-0812">Transmembrane</keyword>
<evidence type="ECO:0000313" key="5">
    <source>
        <dbReference type="Proteomes" id="UP000287609"/>
    </source>
</evidence>
<name>A0A430FP06_9BIFI</name>
<dbReference type="RefSeq" id="WP_125964002.1">
    <property type="nucleotide sequence ID" value="NZ_QXGM01000003.1"/>
</dbReference>
<sequence>MTSSNGDFPSTNDMNNMNQAPVAGAPSGMPQQVSTAASPNAAKPTQNGFAPTTNVYQQPMYASNGYAPVAPESPMNTMPSNPAVAAIQKQKKLQLFQKLFAIIGLVVGALGLCLSWVQVPGINIAAEIAAVVGLALTVVSLIAFANIAGANKVLAIIGASVSAVALLVSMAVSAAAVISMQQIVDQTSMSLRETETTYKNEGQLNDAYVKIEGTNLIKIQTDRPVYAVHLRVENTSDKTADVSDMVNVKLIQNGKQLTGEPLEPTTVEPGDQNTADYLFSLDDQTSNVTVECTSYQPYPEQVKVMQTFAVSSGQPIDE</sequence>
<protein>
    <recommendedName>
        <fullName evidence="3">DUF5067 domain-containing protein</fullName>
    </recommendedName>
</protein>
<evidence type="ECO:0000256" key="1">
    <source>
        <dbReference type="SAM" id="MobiDB-lite"/>
    </source>
</evidence>
<gene>
    <name evidence="4" type="ORF">D2E26_1356</name>
</gene>
<keyword evidence="2" id="KW-0472">Membrane</keyword>
<feature type="compositionally biased region" description="Polar residues" evidence="1">
    <location>
        <begin position="29"/>
        <end position="49"/>
    </location>
</feature>
<accession>A0A430FP06</accession>
<feature type="transmembrane region" description="Helical" evidence="2">
    <location>
        <begin position="99"/>
        <end position="118"/>
    </location>
</feature>
<reference evidence="4 5" key="1">
    <citation type="submission" date="2018-09" db="EMBL/GenBank/DDBJ databases">
        <title>Characterization of the phylogenetic diversity of five novel species belonging to the genus Bifidobacterium.</title>
        <authorList>
            <person name="Lugli G.A."/>
            <person name="Duranti S."/>
            <person name="Milani C."/>
        </authorList>
    </citation>
    <scope>NUCLEOTIDE SEQUENCE [LARGE SCALE GENOMIC DNA]</scope>
    <source>
        <strain evidence="4 5">2036B</strain>
    </source>
</reference>
<dbReference type="AlphaFoldDB" id="A0A430FP06"/>
<evidence type="ECO:0000313" key="4">
    <source>
        <dbReference type="EMBL" id="RSX54556.1"/>
    </source>
</evidence>
<evidence type="ECO:0000259" key="3">
    <source>
        <dbReference type="Pfam" id="PF16729"/>
    </source>
</evidence>
<feature type="transmembrane region" description="Helical" evidence="2">
    <location>
        <begin position="124"/>
        <end position="147"/>
    </location>
</feature>
<proteinExistence type="predicted"/>
<feature type="compositionally biased region" description="Polar residues" evidence="1">
    <location>
        <begin position="1"/>
        <end position="19"/>
    </location>
</feature>
<dbReference type="Proteomes" id="UP000287609">
    <property type="component" value="Unassembled WGS sequence"/>
</dbReference>
<feature type="domain" description="DUF5067" evidence="3">
    <location>
        <begin position="194"/>
        <end position="293"/>
    </location>
</feature>
<keyword evidence="5" id="KW-1185">Reference proteome</keyword>
<organism evidence="4 5">
    <name type="scientific">Bifidobacterium dolichotidis</name>
    <dbReference type="NCBI Taxonomy" id="2306976"/>
    <lineage>
        <taxon>Bacteria</taxon>
        <taxon>Bacillati</taxon>
        <taxon>Actinomycetota</taxon>
        <taxon>Actinomycetes</taxon>
        <taxon>Bifidobacteriales</taxon>
        <taxon>Bifidobacteriaceae</taxon>
        <taxon>Bifidobacterium</taxon>
    </lineage>
</organism>
<dbReference type="EMBL" id="QXGM01000003">
    <property type="protein sequence ID" value="RSX54556.1"/>
    <property type="molecule type" value="Genomic_DNA"/>
</dbReference>
<feature type="transmembrane region" description="Helical" evidence="2">
    <location>
        <begin position="154"/>
        <end position="178"/>
    </location>
</feature>
<feature type="region of interest" description="Disordered" evidence="1">
    <location>
        <begin position="1"/>
        <end position="49"/>
    </location>
</feature>
<keyword evidence="2" id="KW-1133">Transmembrane helix</keyword>
<dbReference type="InterPro" id="IPR031989">
    <property type="entry name" value="DUF5067"/>
</dbReference>
<comment type="caution">
    <text evidence="4">The sequence shown here is derived from an EMBL/GenBank/DDBJ whole genome shotgun (WGS) entry which is preliminary data.</text>
</comment>